<dbReference type="GeneID" id="3863852"/>
<protein>
    <submittedName>
        <fullName evidence="1">Uncharacterized protein</fullName>
    </submittedName>
</protein>
<organism evidence="1 2">
    <name type="scientific">Theileria annulata</name>
    <dbReference type="NCBI Taxonomy" id="5874"/>
    <lineage>
        <taxon>Eukaryota</taxon>
        <taxon>Sar</taxon>
        <taxon>Alveolata</taxon>
        <taxon>Apicomplexa</taxon>
        <taxon>Aconoidasida</taxon>
        <taxon>Piroplasmida</taxon>
        <taxon>Theileriidae</taxon>
        <taxon>Theileria</taxon>
    </lineage>
</organism>
<dbReference type="AlphaFoldDB" id="Q4UGJ0"/>
<dbReference type="RefSeq" id="XP_954476.1">
    <property type="nucleotide sequence ID" value="XM_949383.1"/>
</dbReference>
<dbReference type="eggNOG" id="ENOG502QXAK">
    <property type="taxonomic scope" value="Eukaryota"/>
</dbReference>
<accession>Q4UGJ0</accession>
<evidence type="ECO:0000313" key="2">
    <source>
        <dbReference type="Proteomes" id="UP000001950"/>
    </source>
</evidence>
<dbReference type="OrthoDB" id="360509at2759"/>
<dbReference type="FunCoup" id="Q4UGJ0">
    <property type="interactions" value="4"/>
</dbReference>
<gene>
    <name evidence="1" type="ORF">TA19630</name>
</gene>
<evidence type="ECO:0000313" key="1">
    <source>
        <dbReference type="EMBL" id="CAI73799.1"/>
    </source>
</evidence>
<name>Q4UGJ0_THEAN</name>
<reference evidence="1 2" key="1">
    <citation type="journal article" date="2005" name="Science">
        <title>Genome of the host-cell transforming parasite Theileria annulata compared with T. parva.</title>
        <authorList>
            <person name="Pain A."/>
            <person name="Renauld H."/>
            <person name="Berriman M."/>
            <person name="Murphy L."/>
            <person name="Yeats C.A."/>
            <person name="Weir W."/>
            <person name="Kerhornou A."/>
            <person name="Aslett M."/>
            <person name="Bishop R."/>
            <person name="Bouchier C."/>
            <person name="Cochet M."/>
            <person name="Coulson R.M.R."/>
            <person name="Cronin A."/>
            <person name="de Villiers E.P."/>
            <person name="Fraser A."/>
            <person name="Fosker N."/>
            <person name="Gardner M."/>
            <person name="Goble A."/>
            <person name="Griffiths-Jones S."/>
            <person name="Harris D.E."/>
            <person name="Katzer F."/>
            <person name="Larke N."/>
            <person name="Lord A."/>
            <person name="Maser P."/>
            <person name="McKellar S."/>
            <person name="Mooney P."/>
            <person name="Morton F."/>
            <person name="Nene V."/>
            <person name="O'Neil S."/>
            <person name="Price C."/>
            <person name="Quail M.A."/>
            <person name="Rabbinowitsch E."/>
            <person name="Rawlings N.D."/>
            <person name="Rutter S."/>
            <person name="Saunders D."/>
            <person name="Seeger K."/>
            <person name="Shah T."/>
            <person name="Squares R."/>
            <person name="Squares S."/>
            <person name="Tivey A."/>
            <person name="Walker A.R."/>
            <person name="Woodward J."/>
            <person name="Dobbelaere D.A.E."/>
            <person name="Langsley G."/>
            <person name="Rajandream M.A."/>
            <person name="McKeever D."/>
            <person name="Shiels B."/>
            <person name="Tait A."/>
            <person name="Barrell B.G."/>
            <person name="Hall N."/>
        </authorList>
    </citation>
    <scope>NUCLEOTIDE SEQUENCE [LARGE SCALE GENOMIC DNA]</scope>
    <source>
        <strain evidence="2">Ankara</strain>
    </source>
</reference>
<dbReference type="Proteomes" id="UP000001950">
    <property type="component" value="Chromosome 1"/>
</dbReference>
<dbReference type="EMBL" id="CR940347">
    <property type="protein sequence ID" value="CAI73799.1"/>
    <property type="molecule type" value="Genomic_DNA"/>
</dbReference>
<sequence length="387" mass="45002">MVYSWKSLIFGDSDSFEDKFPLHYHLLKNDISGVIEQLKLGADPLKKDKRGEDALCLALKFFIKYFNKCLMTPVSLGVSTKNSEFSSNLNSNGRYSSFKSTFTKFNSLNSNLNDSAHLMFHTPCNIGRLSTVENGELESLETQRCVEYFVRFQEVSWCVSHFFYNPRDEEMILAVHARLLKKTRGFLSVLKIMCENTSYRMIAREYLVENISMLGHPLLYIGIMDHLFNIFPHDSYGRKLNMKDVKDCKWLYTYATRAKLSGIYVMKFVTQICDLLQQLFALLSHPTESINPEYSPFVDSKKFEHKQRILELESLPLNIMEMYANLAFVTDLPILFSVMLLQPKFDLKNTQFNWNLLINTISKRGQNLGSKTEMLGRNRFLIPMQYN</sequence>
<dbReference type="OMA" id="YLLHMSF"/>
<dbReference type="InParanoid" id="Q4UGJ0"/>
<dbReference type="KEGG" id="tan:TA19630"/>
<keyword evidence="2" id="KW-1185">Reference proteome</keyword>
<proteinExistence type="predicted"/>
<dbReference type="VEuPathDB" id="PiroplasmaDB:TA19630"/>